<organism evidence="2 3">
    <name type="scientific">Hansschlegelia beijingensis</name>
    <dbReference type="NCBI Taxonomy" id="1133344"/>
    <lineage>
        <taxon>Bacteria</taxon>
        <taxon>Pseudomonadati</taxon>
        <taxon>Pseudomonadota</taxon>
        <taxon>Alphaproteobacteria</taxon>
        <taxon>Hyphomicrobiales</taxon>
        <taxon>Methylopilaceae</taxon>
        <taxon>Hansschlegelia</taxon>
    </lineage>
</organism>
<protein>
    <submittedName>
        <fullName evidence="2">Uncharacterized protein</fullName>
    </submittedName>
</protein>
<gene>
    <name evidence="2" type="ORF">GGR24_001841</name>
</gene>
<dbReference type="Proteomes" id="UP000528964">
    <property type="component" value="Unassembled WGS sequence"/>
</dbReference>
<name>A0A7W6D6L5_9HYPH</name>
<accession>A0A7W6D6L5</accession>
<comment type="caution">
    <text evidence="2">The sequence shown here is derived from an EMBL/GenBank/DDBJ whole genome shotgun (WGS) entry which is preliminary data.</text>
</comment>
<sequence length="117" mass="12396">MRSRLVGLVLLLAAGPVAAAELVPPKDLQASWFDGKAISTTGPRGGKATMTFSADGKVTRTGGRAGGARQGTWRLDEDGFCMRLGEAKRDACYLALKNPDGSLRVVRRSGGAFTWSR</sequence>
<dbReference type="EMBL" id="JACIDR010000002">
    <property type="protein sequence ID" value="MBB3973184.1"/>
    <property type="molecule type" value="Genomic_DNA"/>
</dbReference>
<reference evidence="2 3" key="1">
    <citation type="submission" date="2020-08" db="EMBL/GenBank/DDBJ databases">
        <title>Genomic Encyclopedia of Type Strains, Phase IV (KMG-IV): sequencing the most valuable type-strain genomes for metagenomic binning, comparative biology and taxonomic classification.</title>
        <authorList>
            <person name="Goeker M."/>
        </authorList>
    </citation>
    <scope>NUCLEOTIDE SEQUENCE [LARGE SCALE GENOMIC DNA]</scope>
    <source>
        <strain evidence="2 3">DSM 25481</strain>
    </source>
</reference>
<keyword evidence="1" id="KW-0732">Signal</keyword>
<dbReference type="RefSeq" id="WP_183395028.1">
    <property type="nucleotide sequence ID" value="NZ_JACIDR010000002.1"/>
</dbReference>
<proteinExistence type="predicted"/>
<feature type="chain" id="PRO_5030798063" evidence="1">
    <location>
        <begin position="20"/>
        <end position="117"/>
    </location>
</feature>
<feature type="signal peptide" evidence="1">
    <location>
        <begin position="1"/>
        <end position="19"/>
    </location>
</feature>
<keyword evidence="3" id="KW-1185">Reference proteome</keyword>
<dbReference type="AlphaFoldDB" id="A0A7W6D6L5"/>
<evidence type="ECO:0000313" key="3">
    <source>
        <dbReference type="Proteomes" id="UP000528964"/>
    </source>
</evidence>
<evidence type="ECO:0000313" key="2">
    <source>
        <dbReference type="EMBL" id="MBB3973184.1"/>
    </source>
</evidence>
<evidence type="ECO:0000256" key="1">
    <source>
        <dbReference type="SAM" id="SignalP"/>
    </source>
</evidence>